<dbReference type="Proteomes" id="UP000470875">
    <property type="component" value="Unassembled WGS sequence"/>
</dbReference>
<evidence type="ECO:0000259" key="8">
    <source>
        <dbReference type="PROSITE" id="PS50928"/>
    </source>
</evidence>
<name>A0A6N7W7I4_9ACTO</name>
<dbReference type="EMBL" id="VULO01000013">
    <property type="protein sequence ID" value="MSS85215.1"/>
    <property type="molecule type" value="Genomic_DNA"/>
</dbReference>
<comment type="similarity">
    <text evidence="7">Belongs to the binding-protein-dependent transport system permease family.</text>
</comment>
<comment type="caution">
    <text evidence="9">The sequence shown here is derived from an EMBL/GenBank/DDBJ whole genome shotgun (WGS) entry which is preliminary data.</text>
</comment>
<dbReference type="RefSeq" id="WP_154546270.1">
    <property type="nucleotide sequence ID" value="NZ_VULO01000013.1"/>
</dbReference>
<keyword evidence="4 7" id="KW-0812">Transmembrane</keyword>
<evidence type="ECO:0000256" key="1">
    <source>
        <dbReference type="ARBA" id="ARBA00004651"/>
    </source>
</evidence>
<dbReference type="InterPro" id="IPR043429">
    <property type="entry name" value="ArtM/GltK/GlnP/TcyL/YhdX-like"/>
</dbReference>
<dbReference type="SUPFAM" id="SSF161098">
    <property type="entry name" value="MetI-like"/>
    <property type="match status" value="1"/>
</dbReference>
<evidence type="ECO:0000256" key="6">
    <source>
        <dbReference type="ARBA" id="ARBA00023136"/>
    </source>
</evidence>
<organism evidence="9 10">
    <name type="scientific">Scrofimicrobium canadense</name>
    <dbReference type="NCBI Taxonomy" id="2652290"/>
    <lineage>
        <taxon>Bacteria</taxon>
        <taxon>Bacillati</taxon>
        <taxon>Actinomycetota</taxon>
        <taxon>Actinomycetes</taxon>
        <taxon>Actinomycetales</taxon>
        <taxon>Actinomycetaceae</taxon>
        <taxon>Scrofimicrobium</taxon>
    </lineage>
</organism>
<dbReference type="InterPro" id="IPR035906">
    <property type="entry name" value="MetI-like_sf"/>
</dbReference>
<evidence type="ECO:0000256" key="2">
    <source>
        <dbReference type="ARBA" id="ARBA00022448"/>
    </source>
</evidence>
<dbReference type="GO" id="GO:0043190">
    <property type="term" value="C:ATP-binding cassette (ABC) transporter complex"/>
    <property type="evidence" value="ECO:0007669"/>
    <property type="project" value="InterPro"/>
</dbReference>
<feature type="transmembrane region" description="Helical" evidence="7">
    <location>
        <begin position="101"/>
        <end position="123"/>
    </location>
</feature>
<keyword evidence="10" id="KW-1185">Reference proteome</keyword>
<evidence type="ECO:0000256" key="7">
    <source>
        <dbReference type="RuleBase" id="RU363032"/>
    </source>
</evidence>
<dbReference type="Pfam" id="PF00528">
    <property type="entry name" value="BPD_transp_1"/>
    <property type="match status" value="1"/>
</dbReference>
<evidence type="ECO:0000313" key="10">
    <source>
        <dbReference type="Proteomes" id="UP000470875"/>
    </source>
</evidence>
<dbReference type="CDD" id="cd06261">
    <property type="entry name" value="TM_PBP2"/>
    <property type="match status" value="1"/>
</dbReference>
<feature type="transmembrane region" description="Helical" evidence="7">
    <location>
        <begin position="60"/>
        <end position="89"/>
    </location>
</feature>
<keyword evidence="5 7" id="KW-1133">Transmembrane helix</keyword>
<keyword evidence="3" id="KW-1003">Cell membrane</keyword>
<feature type="transmembrane region" description="Helical" evidence="7">
    <location>
        <begin position="225"/>
        <end position="251"/>
    </location>
</feature>
<feature type="transmembrane region" description="Helical" evidence="7">
    <location>
        <begin position="20"/>
        <end position="40"/>
    </location>
</feature>
<evidence type="ECO:0000256" key="3">
    <source>
        <dbReference type="ARBA" id="ARBA00022475"/>
    </source>
</evidence>
<evidence type="ECO:0000256" key="5">
    <source>
        <dbReference type="ARBA" id="ARBA00022989"/>
    </source>
</evidence>
<dbReference type="NCBIfam" id="TIGR01726">
    <property type="entry name" value="HEQRo_perm_3TM"/>
    <property type="match status" value="1"/>
</dbReference>
<comment type="subcellular location">
    <subcellularLocation>
        <location evidence="1 7">Cell membrane</location>
        <topology evidence="1 7">Multi-pass membrane protein</topology>
    </subcellularLocation>
</comment>
<feature type="transmembrane region" description="Helical" evidence="7">
    <location>
        <begin position="135"/>
        <end position="162"/>
    </location>
</feature>
<feature type="domain" description="ABC transmembrane type-1" evidence="8">
    <location>
        <begin position="67"/>
        <end position="255"/>
    </location>
</feature>
<keyword evidence="2 7" id="KW-0813">Transport</keyword>
<dbReference type="InterPro" id="IPR010065">
    <property type="entry name" value="AA_ABC_transptr_permease_3TM"/>
</dbReference>
<accession>A0A6N7W7I4</accession>
<dbReference type="GO" id="GO:0022857">
    <property type="term" value="F:transmembrane transporter activity"/>
    <property type="evidence" value="ECO:0007669"/>
    <property type="project" value="InterPro"/>
</dbReference>
<dbReference type="AlphaFoldDB" id="A0A6N7W7I4"/>
<protein>
    <submittedName>
        <fullName evidence="9">Amino acid ABC transporter permease</fullName>
    </submittedName>
</protein>
<proteinExistence type="inferred from homology"/>
<dbReference type="Gene3D" id="1.10.3720.10">
    <property type="entry name" value="MetI-like"/>
    <property type="match status" value="1"/>
</dbReference>
<gene>
    <name evidence="9" type="ORF">FYJ24_10710</name>
</gene>
<reference evidence="9 10" key="1">
    <citation type="submission" date="2019-08" db="EMBL/GenBank/DDBJ databases">
        <title>In-depth cultivation of the pig gut microbiome towards novel bacterial diversity and tailored functional studies.</title>
        <authorList>
            <person name="Wylensek D."/>
            <person name="Hitch T.C.A."/>
            <person name="Clavel T."/>
        </authorList>
    </citation>
    <scope>NUCLEOTIDE SEQUENCE [LARGE SCALE GENOMIC DNA]</scope>
    <source>
        <strain evidence="9 10">WB03_NA08</strain>
    </source>
</reference>
<sequence>MTATVLFDAPGPKAQRRIRVLTVLSSVAIVALIAYAIYLFGANGQLAPDKWDEFTQWPIIRFLLGGLGHTLLAASVAAAIALPLGLLLALARLSTLKPLHWLGVTLVEFFRSIPLLLLIYIFFIALPKYGINPDLFWKLVIPIGLCSGATIAEVFRAGVLALPKGQSEAAEAIGMTRAQTFRYVVFPQAVRLVLPSLLAQVVILLKDTTLGYVVSYSELQFSAKVLVSSTGNLIQTYLVVTVVYILVNLAISRTAELWSRRQERRYLKAGQGLPLEATTQ</sequence>
<evidence type="ECO:0000256" key="4">
    <source>
        <dbReference type="ARBA" id="ARBA00022692"/>
    </source>
</evidence>
<dbReference type="PROSITE" id="PS50928">
    <property type="entry name" value="ABC_TM1"/>
    <property type="match status" value="1"/>
</dbReference>
<dbReference type="PANTHER" id="PTHR30614">
    <property type="entry name" value="MEMBRANE COMPONENT OF AMINO ACID ABC TRANSPORTER"/>
    <property type="match status" value="1"/>
</dbReference>
<dbReference type="InterPro" id="IPR000515">
    <property type="entry name" value="MetI-like"/>
</dbReference>
<evidence type="ECO:0000313" key="9">
    <source>
        <dbReference type="EMBL" id="MSS85215.1"/>
    </source>
</evidence>
<feature type="transmembrane region" description="Helical" evidence="7">
    <location>
        <begin position="183"/>
        <end position="205"/>
    </location>
</feature>
<dbReference type="GO" id="GO:0006865">
    <property type="term" value="P:amino acid transport"/>
    <property type="evidence" value="ECO:0007669"/>
    <property type="project" value="TreeGrafter"/>
</dbReference>
<dbReference type="PANTHER" id="PTHR30614:SF21">
    <property type="entry name" value="AMINO ACID ABC TRANSPORTER PERMEASE"/>
    <property type="match status" value="1"/>
</dbReference>
<keyword evidence="6 7" id="KW-0472">Membrane</keyword>